<keyword evidence="2 8" id="KW-0813">Transport</keyword>
<proteinExistence type="inferred from homology"/>
<keyword evidence="7 8" id="KW-0998">Cell outer membrane</keyword>
<evidence type="ECO:0000313" key="10">
    <source>
        <dbReference type="EMBL" id="MEA5445045.1"/>
    </source>
</evidence>
<dbReference type="EMBL" id="JAYGII010000006">
    <property type="protein sequence ID" value="MEA5445045.1"/>
    <property type="molecule type" value="Genomic_DNA"/>
</dbReference>
<dbReference type="InterPro" id="IPR000531">
    <property type="entry name" value="Beta-barrel_TonB"/>
</dbReference>
<feature type="non-terminal residue" evidence="10">
    <location>
        <position position="1"/>
    </location>
</feature>
<name>A0AAP6JDM0_9GAMM</name>
<dbReference type="AlphaFoldDB" id="A0AAP6JDM0"/>
<gene>
    <name evidence="10" type="ORF">VCB98_04330</name>
</gene>
<organism evidence="10 11">
    <name type="scientific">Natronospira elongata</name>
    <dbReference type="NCBI Taxonomy" id="3110268"/>
    <lineage>
        <taxon>Bacteria</taxon>
        <taxon>Pseudomonadati</taxon>
        <taxon>Pseudomonadota</taxon>
        <taxon>Gammaproteobacteria</taxon>
        <taxon>Natronospirales</taxon>
        <taxon>Natronospiraceae</taxon>
        <taxon>Natronospira</taxon>
    </lineage>
</organism>
<accession>A0AAP6JDM0</accession>
<keyword evidence="5" id="KW-0798">TonB box</keyword>
<evidence type="ECO:0000256" key="3">
    <source>
        <dbReference type="ARBA" id="ARBA00022452"/>
    </source>
</evidence>
<dbReference type="PANTHER" id="PTHR47234:SF2">
    <property type="entry name" value="TONB-DEPENDENT RECEPTOR"/>
    <property type="match status" value="1"/>
</dbReference>
<comment type="similarity">
    <text evidence="8">Belongs to the TonB-dependent receptor family.</text>
</comment>
<keyword evidence="10" id="KW-0675">Receptor</keyword>
<evidence type="ECO:0000256" key="5">
    <source>
        <dbReference type="ARBA" id="ARBA00023077"/>
    </source>
</evidence>
<protein>
    <submittedName>
        <fullName evidence="10">TonB-dependent receptor</fullName>
    </submittedName>
</protein>
<dbReference type="InterPro" id="IPR039426">
    <property type="entry name" value="TonB-dep_rcpt-like"/>
</dbReference>
<evidence type="ECO:0000256" key="2">
    <source>
        <dbReference type="ARBA" id="ARBA00022448"/>
    </source>
</evidence>
<sequence length="355" mass="40040">LFAETVMPLHEDVELDFALRRDDYSDFGDNLSAKAGIRWQPQPWFLVRGSYSEGFRAPTLDQLFQAPAQSFAFAVDIEGCLDDPGRADDVAGCVQETDQQHETFIAANPDLDAETSEQISVGAVFDFEPLTGQQLNMSLDYYDITINDTITAITTQDAFWLEHLGMLDDFDGVNVGRTAAGEVDIVDVTDVNFESFDTQGLDFNVQYRFGLGNFGDMGVEFNATHILNYNTRATPASPLQDVAGFRNQPRNRADVQLRWMQGPHQVSSTTYWIDGQAQTEALNPDTLRDEKIGEVPSYAVTNLNYSYETPWDGRITVGANNVFDKDPVLDLNRESNIELYDYFGRVYTLQYRQRF</sequence>
<evidence type="ECO:0000256" key="1">
    <source>
        <dbReference type="ARBA" id="ARBA00004571"/>
    </source>
</evidence>
<comment type="caution">
    <text evidence="10">The sequence shown here is derived from an EMBL/GenBank/DDBJ whole genome shotgun (WGS) entry which is preliminary data.</text>
</comment>
<keyword evidence="6 8" id="KW-0472">Membrane</keyword>
<evidence type="ECO:0000256" key="6">
    <source>
        <dbReference type="ARBA" id="ARBA00023136"/>
    </source>
</evidence>
<feature type="domain" description="TonB-dependent receptor-like beta-barrel" evidence="9">
    <location>
        <begin position="1"/>
        <end position="322"/>
    </location>
</feature>
<dbReference type="Proteomes" id="UP001302316">
    <property type="component" value="Unassembled WGS sequence"/>
</dbReference>
<evidence type="ECO:0000256" key="8">
    <source>
        <dbReference type="PROSITE-ProRule" id="PRU01360"/>
    </source>
</evidence>
<dbReference type="GO" id="GO:0009279">
    <property type="term" value="C:cell outer membrane"/>
    <property type="evidence" value="ECO:0007669"/>
    <property type="project" value="UniProtKB-SubCell"/>
</dbReference>
<keyword evidence="3 8" id="KW-1134">Transmembrane beta strand</keyword>
<reference evidence="10 11" key="1">
    <citation type="submission" date="2023-12" db="EMBL/GenBank/DDBJ databases">
        <title>Whole-genome sequencing of halo(alkali)philic microorganisms from hypersaline lakes.</title>
        <authorList>
            <person name="Sorokin D.Y."/>
            <person name="Merkel A.Y."/>
            <person name="Messina E."/>
            <person name="Yakimov M."/>
        </authorList>
    </citation>
    <scope>NUCLEOTIDE SEQUENCE [LARGE SCALE GENOMIC DNA]</scope>
    <source>
        <strain evidence="10 11">AB-CW1</strain>
    </source>
</reference>
<dbReference type="Pfam" id="PF00593">
    <property type="entry name" value="TonB_dep_Rec_b-barrel"/>
    <property type="match status" value="1"/>
</dbReference>
<evidence type="ECO:0000313" key="11">
    <source>
        <dbReference type="Proteomes" id="UP001302316"/>
    </source>
</evidence>
<dbReference type="SUPFAM" id="SSF56935">
    <property type="entry name" value="Porins"/>
    <property type="match status" value="1"/>
</dbReference>
<dbReference type="Gene3D" id="2.40.170.20">
    <property type="entry name" value="TonB-dependent receptor, beta-barrel domain"/>
    <property type="match status" value="1"/>
</dbReference>
<comment type="subcellular location">
    <subcellularLocation>
        <location evidence="1 8">Cell outer membrane</location>
        <topology evidence="1 8">Multi-pass membrane protein</topology>
    </subcellularLocation>
</comment>
<evidence type="ECO:0000256" key="7">
    <source>
        <dbReference type="ARBA" id="ARBA00023237"/>
    </source>
</evidence>
<dbReference type="InterPro" id="IPR036942">
    <property type="entry name" value="Beta-barrel_TonB_sf"/>
</dbReference>
<keyword evidence="4 8" id="KW-0812">Transmembrane</keyword>
<evidence type="ECO:0000259" key="9">
    <source>
        <dbReference type="Pfam" id="PF00593"/>
    </source>
</evidence>
<dbReference type="PROSITE" id="PS52016">
    <property type="entry name" value="TONB_DEPENDENT_REC_3"/>
    <property type="match status" value="1"/>
</dbReference>
<dbReference type="RefSeq" id="WP_346050677.1">
    <property type="nucleotide sequence ID" value="NZ_JAYGII010000006.1"/>
</dbReference>
<evidence type="ECO:0000256" key="4">
    <source>
        <dbReference type="ARBA" id="ARBA00022692"/>
    </source>
</evidence>
<dbReference type="PANTHER" id="PTHR47234">
    <property type="match status" value="1"/>
</dbReference>
<keyword evidence="11" id="KW-1185">Reference proteome</keyword>